<dbReference type="AlphaFoldDB" id="A0A4P9VS86"/>
<comment type="similarity">
    <text evidence="1">Belongs to the 'GDSL' lipolytic enzyme family.</text>
</comment>
<dbReference type="Proteomes" id="UP000257039">
    <property type="component" value="Unassembled WGS sequence"/>
</dbReference>
<feature type="signal peptide" evidence="2">
    <location>
        <begin position="1"/>
        <end position="22"/>
    </location>
</feature>
<dbReference type="PANTHER" id="PTHR22835:SF659">
    <property type="entry name" value="GDSL LIPASE_ACYLHYDROLASE, PUTATIVE (AFU_ORTHOLOGUE AFUA_2G00510)-RELATED"/>
    <property type="match status" value="1"/>
</dbReference>
<evidence type="ECO:0000313" key="4">
    <source>
        <dbReference type="Proteomes" id="UP000257039"/>
    </source>
</evidence>
<dbReference type="Gene3D" id="3.40.50.1110">
    <property type="entry name" value="SGNH hydrolase"/>
    <property type="match status" value="1"/>
</dbReference>
<keyword evidence="4" id="KW-1185">Reference proteome</keyword>
<dbReference type="GO" id="GO:0016298">
    <property type="term" value="F:lipase activity"/>
    <property type="evidence" value="ECO:0007669"/>
    <property type="project" value="InterPro"/>
</dbReference>
<dbReference type="SUPFAM" id="SSF52266">
    <property type="entry name" value="SGNH hydrolase"/>
    <property type="match status" value="1"/>
</dbReference>
<dbReference type="RefSeq" id="WP_094789244.1">
    <property type="nucleotide sequence ID" value="NZ_NDXW01000001.1"/>
</dbReference>
<dbReference type="PROSITE" id="PS01098">
    <property type="entry name" value="LIPASE_GDSL_SER"/>
    <property type="match status" value="1"/>
</dbReference>
<dbReference type="Pfam" id="PF00657">
    <property type="entry name" value="Lipase_GDSL"/>
    <property type="match status" value="1"/>
</dbReference>
<comment type="caution">
    <text evidence="3">The sequence shown here is derived from an EMBL/GenBank/DDBJ whole genome shotgun (WGS) entry which is preliminary data.</text>
</comment>
<reference evidence="3 4" key="1">
    <citation type="submission" date="2017-04" db="EMBL/GenBank/DDBJ databases">
        <title>Draft genome sequence of Zooshikella ganghwensis VG4 isolated from Red Sea sediments.</title>
        <authorList>
            <person name="Rehman Z."/>
            <person name="Alam I."/>
            <person name="Kamau A."/>
            <person name="Bajic V."/>
            <person name="Leiknes T."/>
        </authorList>
    </citation>
    <scope>NUCLEOTIDE SEQUENCE [LARGE SCALE GENOMIC DNA]</scope>
    <source>
        <strain evidence="3 4">VG4</strain>
    </source>
</reference>
<proteinExistence type="inferred from homology"/>
<gene>
    <name evidence="3" type="ORF">B9G39_25245</name>
</gene>
<dbReference type="PANTHER" id="PTHR22835">
    <property type="entry name" value="ZINC FINGER FYVE DOMAIN CONTAINING PROTEIN"/>
    <property type="match status" value="1"/>
</dbReference>
<organism evidence="3 4">
    <name type="scientific">Zooshikella ganghwensis</name>
    <dbReference type="NCBI Taxonomy" id="202772"/>
    <lineage>
        <taxon>Bacteria</taxon>
        <taxon>Pseudomonadati</taxon>
        <taxon>Pseudomonadota</taxon>
        <taxon>Gammaproteobacteria</taxon>
        <taxon>Oceanospirillales</taxon>
        <taxon>Zooshikellaceae</taxon>
        <taxon>Zooshikella</taxon>
    </lineage>
</organism>
<feature type="chain" id="PRO_5020618924" description="Phosphatidylcholine-sterol acyltransferase" evidence="2">
    <location>
        <begin position="23"/>
        <end position="362"/>
    </location>
</feature>
<dbReference type="EMBL" id="NDXW01000001">
    <property type="protein sequence ID" value="RDH46498.1"/>
    <property type="molecule type" value="Genomic_DNA"/>
</dbReference>
<dbReference type="InterPro" id="IPR008265">
    <property type="entry name" value="Lipase_GDSL_AS"/>
</dbReference>
<evidence type="ECO:0000313" key="3">
    <source>
        <dbReference type="EMBL" id="RDH46498.1"/>
    </source>
</evidence>
<dbReference type="InterPro" id="IPR001087">
    <property type="entry name" value="GDSL"/>
</dbReference>
<dbReference type="GO" id="GO:0006629">
    <property type="term" value="P:lipid metabolic process"/>
    <property type="evidence" value="ECO:0007669"/>
    <property type="project" value="InterPro"/>
</dbReference>
<dbReference type="InterPro" id="IPR036514">
    <property type="entry name" value="SGNH_hydro_sf"/>
</dbReference>
<name>A0A4P9VS86_9GAMM</name>
<evidence type="ECO:0000256" key="1">
    <source>
        <dbReference type="ARBA" id="ARBA00008668"/>
    </source>
</evidence>
<evidence type="ECO:0000256" key="2">
    <source>
        <dbReference type="SAM" id="SignalP"/>
    </source>
</evidence>
<sequence length="362" mass="40865">MKKLIHFLLIITAATLLNSAFAAQPTISRIVVFGDSLSDTGKMYQKSLKWIPSSPPYYDGRFSDGPVWVDYLKSQLMQDNIPISIINEAEGGATAATYDITDSPVTLFINTLSNELSQFLSKDYFRAGDLVIVWAGGNDYLNQKQESVDTVLSAIDSLLNHAINSNASQVIAFNLPRLDTTPHAHKKLPGKLSELAKITREHNNRLLQLIKKYDNEKVKVFDIESLLDHMMSNPEQYALTNTTQACYTKGYVWRPFIKGKNTMPYIDDYHSDYLSLKPMDQMSAEELALLFQNPAFTNNPMLQDALPQIQTKKSGPQRIEPAGDAPESCDGYLFWDKIHPTTATHKELASKFYTYLFERSML</sequence>
<evidence type="ECO:0008006" key="5">
    <source>
        <dbReference type="Google" id="ProtNLM"/>
    </source>
</evidence>
<dbReference type="CDD" id="cd01846">
    <property type="entry name" value="fatty_acyltransferase_like"/>
    <property type="match status" value="1"/>
</dbReference>
<protein>
    <recommendedName>
        <fullName evidence="5">Phosphatidylcholine-sterol acyltransferase</fullName>
    </recommendedName>
</protein>
<keyword evidence="2" id="KW-0732">Signal</keyword>
<accession>A0A4P9VS86</accession>